<protein>
    <submittedName>
        <fullName evidence="4">Fic family protein</fullName>
    </submittedName>
</protein>
<sequence length="406" mass="46508">MKPIMPQGKELGPLKDLAQEVLTASAGLEGRVALETAQALGDQLRLINSFYSNLIEGHRTFIPDIEKALNNHYSDDDNCRYAQELCRAHVVAEKTLMEEVRLNPGMNVSSPEMLSRIHREFYSHLPPEHLFTHEENGFTDIEVRPGEFRDLEVAIHRDAGTHGPNYKNLPAHLKQYATEYDVARYHGDEKLIAMAAAHHQLTWLHPFRDGNGRVCRLHSGLFMARSDVNRGNLWSLSRGLSRSRQEYMINLFSVDPAPDDTPESLNERLADFCDFFLGVCLDQIQFMTKQLRLEKIEQRIEWFVRERSQRSTKLPLKASRLLRAAFMQGQIPRGQAPEILNTSETSSRRIVRQLLDEGLLTSESHRAPLKVAFSIHVMPYYFPSLYRPDILGPEYVEMLGSDLPDM</sequence>
<keyword evidence="2" id="KW-0067">ATP-binding</keyword>
<dbReference type="EMBL" id="SOBK01000017">
    <property type="protein sequence ID" value="TDT82040.1"/>
    <property type="molecule type" value="Genomic_DNA"/>
</dbReference>
<proteinExistence type="predicted"/>
<feature type="active site" evidence="1">
    <location>
        <position position="205"/>
    </location>
</feature>
<dbReference type="Pfam" id="PF02661">
    <property type="entry name" value="Fic"/>
    <property type="match status" value="1"/>
</dbReference>
<dbReference type="Gene3D" id="1.10.3290.10">
    <property type="entry name" value="Fido-like domain"/>
    <property type="match status" value="1"/>
</dbReference>
<reference evidence="4 5" key="1">
    <citation type="submission" date="2019-03" db="EMBL/GenBank/DDBJ databases">
        <title>Genomic Encyclopedia of Type Strains, Phase IV (KMG-IV): sequencing the most valuable type-strain genomes for metagenomic binning, comparative biology and taxonomic classification.</title>
        <authorList>
            <person name="Goeker M."/>
        </authorList>
    </citation>
    <scope>NUCLEOTIDE SEQUENCE [LARGE SCALE GENOMIC DNA]</scope>
    <source>
        <strain evidence="4 5">DSM 101483</strain>
    </source>
</reference>
<evidence type="ECO:0000259" key="3">
    <source>
        <dbReference type="PROSITE" id="PS51459"/>
    </source>
</evidence>
<dbReference type="InterPro" id="IPR040198">
    <property type="entry name" value="Fido_containing"/>
</dbReference>
<accession>A0AA94TIP5</accession>
<dbReference type="PANTHER" id="PTHR13504:SF38">
    <property type="entry name" value="FIDO DOMAIN-CONTAINING PROTEIN"/>
    <property type="match status" value="1"/>
</dbReference>
<evidence type="ECO:0000313" key="5">
    <source>
        <dbReference type="Proteomes" id="UP000295506"/>
    </source>
</evidence>
<organism evidence="4 5">
    <name type="scientific">Pseudodesulfovibrio indicus</name>
    <dbReference type="NCBI Taxonomy" id="1716143"/>
    <lineage>
        <taxon>Bacteria</taxon>
        <taxon>Pseudomonadati</taxon>
        <taxon>Thermodesulfobacteriota</taxon>
        <taxon>Desulfovibrionia</taxon>
        <taxon>Desulfovibrionales</taxon>
        <taxon>Desulfovibrionaceae</taxon>
    </lineage>
</organism>
<dbReference type="SUPFAM" id="SSF140931">
    <property type="entry name" value="Fic-like"/>
    <property type="match status" value="1"/>
</dbReference>
<evidence type="ECO:0000256" key="1">
    <source>
        <dbReference type="PIRSR" id="PIRSR640198-1"/>
    </source>
</evidence>
<feature type="binding site" evidence="2">
    <location>
        <begin position="209"/>
        <end position="216"/>
    </location>
    <ligand>
        <name>ATP</name>
        <dbReference type="ChEBI" id="CHEBI:30616"/>
    </ligand>
</feature>
<dbReference type="GO" id="GO:0005524">
    <property type="term" value="F:ATP binding"/>
    <property type="evidence" value="ECO:0007669"/>
    <property type="project" value="UniProtKB-KW"/>
</dbReference>
<name>A0AA94TIP5_9BACT</name>
<dbReference type="PANTHER" id="PTHR13504">
    <property type="entry name" value="FIDO DOMAIN-CONTAINING PROTEIN DDB_G0283145"/>
    <property type="match status" value="1"/>
</dbReference>
<evidence type="ECO:0000313" key="4">
    <source>
        <dbReference type="EMBL" id="TDT82040.1"/>
    </source>
</evidence>
<dbReference type="PROSITE" id="PS51459">
    <property type="entry name" value="FIDO"/>
    <property type="match status" value="1"/>
</dbReference>
<dbReference type="InterPro" id="IPR003812">
    <property type="entry name" value="Fido"/>
</dbReference>
<dbReference type="InterPro" id="IPR036597">
    <property type="entry name" value="Fido-like_dom_sf"/>
</dbReference>
<evidence type="ECO:0000256" key="2">
    <source>
        <dbReference type="PIRSR" id="PIRSR640198-2"/>
    </source>
</evidence>
<dbReference type="RefSeq" id="WP_078063861.1">
    <property type="nucleotide sequence ID" value="NZ_CP014206.1"/>
</dbReference>
<comment type="caution">
    <text evidence="4">The sequence shown here is derived from an EMBL/GenBank/DDBJ whole genome shotgun (WGS) entry which is preliminary data.</text>
</comment>
<dbReference type="Proteomes" id="UP000295506">
    <property type="component" value="Unassembled WGS sequence"/>
</dbReference>
<dbReference type="AlphaFoldDB" id="A0AA94TIP5"/>
<feature type="domain" description="Fido" evidence="3">
    <location>
        <begin position="109"/>
        <end position="278"/>
    </location>
</feature>
<gene>
    <name evidence="4" type="ORF">EDC59_11719</name>
</gene>
<keyword evidence="2" id="KW-0547">Nucleotide-binding</keyword>